<dbReference type="AlphaFoldDB" id="A0A1Q5PXC5"/>
<accession>A0A1Q5PXC5</accession>
<dbReference type="InterPro" id="IPR057326">
    <property type="entry name" value="KR_dom"/>
</dbReference>
<protein>
    <submittedName>
        <fullName evidence="4">Beta-ketoacyl-ACP reductase</fullName>
    </submittedName>
</protein>
<comment type="similarity">
    <text evidence="1">Belongs to the short-chain dehydrogenases/reductases (SDR) family.</text>
</comment>
<keyword evidence="5" id="KW-1185">Reference proteome</keyword>
<dbReference type="FunCoup" id="A0A1Q5PXC5">
    <property type="interactions" value="86"/>
</dbReference>
<feature type="domain" description="Ketoreductase" evidence="3">
    <location>
        <begin position="5"/>
        <end position="173"/>
    </location>
</feature>
<dbReference type="PRINTS" id="PR00080">
    <property type="entry name" value="SDRFAMILY"/>
</dbReference>
<dbReference type="STRING" id="52770.BSZ40_01955"/>
<dbReference type="PANTHER" id="PTHR42879">
    <property type="entry name" value="3-OXOACYL-(ACYL-CARRIER-PROTEIN) REDUCTASE"/>
    <property type="match status" value="1"/>
</dbReference>
<dbReference type="Gene3D" id="3.40.50.720">
    <property type="entry name" value="NAD(P)-binding Rossmann-like Domain"/>
    <property type="match status" value="1"/>
</dbReference>
<dbReference type="InterPro" id="IPR050259">
    <property type="entry name" value="SDR"/>
</dbReference>
<evidence type="ECO:0000313" key="4">
    <source>
        <dbReference type="EMBL" id="OKL52274.1"/>
    </source>
</evidence>
<dbReference type="NCBIfam" id="NF009466">
    <property type="entry name" value="PRK12826.1-2"/>
    <property type="match status" value="1"/>
</dbReference>
<dbReference type="Proteomes" id="UP000185612">
    <property type="component" value="Unassembled WGS sequence"/>
</dbReference>
<dbReference type="RefSeq" id="WP_073822805.1">
    <property type="nucleotide sequence ID" value="NZ_JAUNKL010000051.1"/>
</dbReference>
<dbReference type="SUPFAM" id="SSF51735">
    <property type="entry name" value="NAD(P)-binding Rossmann-fold domains"/>
    <property type="match status" value="1"/>
</dbReference>
<dbReference type="PRINTS" id="PR00081">
    <property type="entry name" value="GDHRDH"/>
</dbReference>
<evidence type="ECO:0000256" key="1">
    <source>
        <dbReference type="ARBA" id="ARBA00006484"/>
    </source>
</evidence>
<keyword evidence="2" id="KW-0560">Oxidoreductase</keyword>
<proteinExistence type="inferred from homology"/>
<dbReference type="SMART" id="SM00822">
    <property type="entry name" value="PKS_KR"/>
    <property type="match status" value="1"/>
</dbReference>
<dbReference type="Pfam" id="PF13561">
    <property type="entry name" value="adh_short_C2"/>
    <property type="match status" value="1"/>
</dbReference>
<organism evidence="4 5">
    <name type="scientific">Buchananella hordeovulneris</name>
    <dbReference type="NCBI Taxonomy" id="52770"/>
    <lineage>
        <taxon>Bacteria</taxon>
        <taxon>Bacillati</taxon>
        <taxon>Actinomycetota</taxon>
        <taxon>Actinomycetes</taxon>
        <taxon>Actinomycetales</taxon>
        <taxon>Actinomycetaceae</taxon>
        <taxon>Buchananella</taxon>
    </lineage>
</organism>
<reference evidence="5" key="1">
    <citation type="submission" date="2016-12" db="EMBL/GenBank/DDBJ databases">
        <authorList>
            <person name="Meng X."/>
        </authorList>
    </citation>
    <scope>NUCLEOTIDE SEQUENCE [LARGE SCALE GENOMIC DNA]</scope>
    <source>
        <strain evidence="5">DSM 20732</strain>
    </source>
</reference>
<dbReference type="PANTHER" id="PTHR42879:SF2">
    <property type="entry name" value="3-OXOACYL-[ACYL-CARRIER-PROTEIN] REDUCTASE FABG"/>
    <property type="match status" value="1"/>
</dbReference>
<dbReference type="InterPro" id="IPR036291">
    <property type="entry name" value="NAD(P)-bd_dom_sf"/>
</dbReference>
<dbReference type="GO" id="GO:0016491">
    <property type="term" value="F:oxidoreductase activity"/>
    <property type="evidence" value="ECO:0007669"/>
    <property type="project" value="UniProtKB-KW"/>
</dbReference>
<evidence type="ECO:0000313" key="5">
    <source>
        <dbReference type="Proteomes" id="UP000185612"/>
    </source>
</evidence>
<dbReference type="InterPro" id="IPR002347">
    <property type="entry name" value="SDR_fam"/>
</dbReference>
<evidence type="ECO:0000259" key="3">
    <source>
        <dbReference type="SMART" id="SM00822"/>
    </source>
</evidence>
<gene>
    <name evidence="4" type="ORF">BSZ40_01955</name>
</gene>
<dbReference type="FunFam" id="3.40.50.720:FF:000173">
    <property type="entry name" value="3-oxoacyl-[acyl-carrier protein] reductase"/>
    <property type="match status" value="1"/>
</dbReference>
<dbReference type="EMBL" id="MQVS01000002">
    <property type="protein sequence ID" value="OKL52274.1"/>
    <property type="molecule type" value="Genomic_DNA"/>
</dbReference>
<comment type="caution">
    <text evidence="4">The sequence shown here is derived from an EMBL/GenBank/DDBJ whole genome shotgun (WGS) entry which is preliminary data.</text>
</comment>
<name>A0A1Q5PXC5_9ACTO</name>
<sequence>MTQARSIFVTGASTGIGAAIAAHFLAAGDQVATLSRSGKGPQGALNLAGSVADAGDVEAAFAAAEAAHGPVSVLVANAGITRDTLLMRMSEADWDDVIATNLTGVQRVVRRAITPMIKARHGRIIAISSVVGMLGSPGQVAYAAAKAGLIGLVRSLTREVGGRGITANVVAPGFVDTAMTQVLPDKLKSDYLQRIPAGRFGEVDDIAAAVGFLASPQAGYISGAVLPVDGGVGMGH</sequence>
<dbReference type="OrthoDB" id="3189729at2"/>
<evidence type="ECO:0000256" key="2">
    <source>
        <dbReference type="ARBA" id="ARBA00023002"/>
    </source>
</evidence>